<comment type="caution">
    <text evidence="1">The sequence shown here is derived from an EMBL/GenBank/DDBJ whole genome shotgun (WGS) entry which is preliminary data.</text>
</comment>
<dbReference type="GO" id="GO:0016491">
    <property type="term" value="F:oxidoreductase activity"/>
    <property type="evidence" value="ECO:0007669"/>
    <property type="project" value="InterPro"/>
</dbReference>
<dbReference type="EMBL" id="BART01042116">
    <property type="protein sequence ID" value="GAH20655.1"/>
    <property type="molecule type" value="Genomic_DNA"/>
</dbReference>
<feature type="non-terminal residue" evidence="1">
    <location>
        <position position="41"/>
    </location>
</feature>
<dbReference type="AlphaFoldDB" id="X1EJW9"/>
<proteinExistence type="predicted"/>
<protein>
    <submittedName>
        <fullName evidence="1">Uncharacterized protein</fullName>
    </submittedName>
</protein>
<dbReference type="InterPro" id="IPR011254">
    <property type="entry name" value="Prismane-like_sf"/>
</dbReference>
<organism evidence="1">
    <name type="scientific">marine sediment metagenome</name>
    <dbReference type="NCBI Taxonomy" id="412755"/>
    <lineage>
        <taxon>unclassified sequences</taxon>
        <taxon>metagenomes</taxon>
        <taxon>ecological metagenomes</taxon>
    </lineage>
</organism>
<dbReference type="Gene3D" id="3.40.1470.10">
    <property type="entry name" value="Bifunctional carbon monoxide dehydrogenase/acetyl-coa synthase(codh/acs), Chain M, domain 5"/>
    <property type="match status" value="1"/>
</dbReference>
<gene>
    <name evidence="1" type="ORF">S01H4_67202</name>
</gene>
<dbReference type="SUPFAM" id="SSF56821">
    <property type="entry name" value="Prismane protein-like"/>
    <property type="match status" value="1"/>
</dbReference>
<feature type="non-terminal residue" evidence="1">
    <location>
        <position position="1"/>
    </location>
</feature>
<sequence>SPTRSFTPLFIQYIVSPKYQQYDGGIETIVWMNKGVKDSVG</sequence>
<evidence type="ECO:0000313" key="1">
    <source>
        <dbReference type="EMBL" id="GAH20655.1"/>
    </source>
</evidence>
<name>X1EJW9_9ZZZZ</name>
<accession>X1EJW9</accession>
<reference evidence="1" key="1">
    <citation type="journal article" date="2014" name="Front. Microbiol.">
        <title>High frequency of phylogenetically diverse reductive dehalogenase-homologous genes in deep subseafloor sedimentary metagenomes.</title>
        <authorList>
            <person name="Kawai M."/>
            <person name="Futagami T."/>
            <person name="Toyoda A."/>
            <person name="Takaki Y."/>
            <person name="Nishi S."/>
            <person name="Hori S."/>
            <person name="Arai W."/>
            <person name="Tsubouchi T."/>
            <person name="Morono Y."/>
            <person name="Uchiyama I."/>
            <person name="Ito T."/>
            <person name="Fujiyama A."/>
            <person name="Inagaki F."/>
            <person name="Takami H."/>
        </authorList>
    </citation>
    <scope>NUCLEOTIDE SEQUENCE</scope>
    <source>
        <strain evidence="1">Expedition CK06-06</strain>
    </source>
</reference>